<dbReference type="InterPro" id="IPR017871">
    <property type="entry name" value="ABC_transporter-like_CS"/>
</dbReference>
<feature type="transmembrane region" description="Helical" evidence="8">
    <location>
        <begin position="21"/>
        <end position="41"/>
    </location>
</feature>
<dbReference type="AlphaFoldDB" id="A0A2S5R836"/>
<keyword evidence="12" id="KW-1185">Reference proteome</keyword>
<dbReference type="EMBL" id="PHHC01000096">
    <property type="protein sequence ID" value="PPE03478.1"/>
    <property type="molecule type" value="Genomic_DNA"/>
</dbReference>
<keyword evidence="4" id="KW-0547">Nucleotide-binding</keyword>
<dbReference type="RefSeq" id="WP_104207003.1">
    <property type="nucleotide sequence ID" value="NZ_PHHC01000096.1"/>
</dbReference>
<dbReference type="SMART" id="SM00382">
    <property type="entry name" value="AAA"/>
    <property type="match status" value="1"/>
</dbReference>
<keyword evidence="2" id="KW-0813">Transport</keyword>
<dbReference type="SUPFAM" id="SSF52540">
    <property type="entry name" value="P-loop containing nucleoside triphosphate hydrolases"/>
    <property type="match status" value="1"/>
</dbReference>
<dbReference type="InterPro" id="IPR011527">
    <property type="entry name" value="ABC1_TM_dom"/>
</dbReference>
<dbReference type="Pfam" id="PF00005">
    <property type="entry name" value="ABC_tran"/>
    <property type="match status" value="1"/>
</dbReference>
<keyword evidence="3 8" id="KW-0812">Transmembrane</keyword>
<evidence type="ECO:0000313" key="11">
    <source>
        <dbReference type="EMBL" id="PPE03478.1"/>
    </source>
</evidence>
<gene>
    <name evidence="11" type="ORF">HCUR_01016</name>
</gene>
<dbReference type="PROSITE" id="PS50893">
    <property type="entry name" value="ABC_TRANSPORTER_2"/>
    <property type="match status" value="1"/>
</dbReference>
<dbReference type="PANTHER" id="PTHR43394">
    <property type="entry name" value="ATP-DEPENDENT PERMEASE MDL1, MITOCHONDRIAL"/>
    <property type="match status" value="1"/>
</dbReference>
<dbReference type="InterPro" id="IPR039421">
    <property type="entry name" value="Type_1_exporter"/>
</dbReference>
<evidence type="ECO:0000256" key="6">
    <source>
        <dbReference type="ARBA" id="ARBA00022989"/>
    </source>
</evidence>
<dbReference type="GO" id="GO:0015421">
    <property type="term" value="F:ABC-type oligopeptide transporter activity"/>
    <property type="evidence" value="ECO:0007669"/>
    <property type="project" value="TreeGrafter"/>
</dbReference>
<protein>
    <submittedName>
        <fullName evidence="11">Putative ABC transporter ATP-binding protein</fullName>
    </submittedName>
</protein>
<evidence type="ECO:0000256" key="7">
    <source>
        <dbReference type="ARBA" id="ARBA00023136"/>
    </source>
</evidence>
<dbReference type="GO" id="GO:0005524">
    <property type="term" value="F:ATP binding"/>
    <property type="evidence" value="ECO:0007669"/>
    <property type="project" value="UniProtKB-KW"/>
</dbReference>
<feature type="transmembrane region" description="Helical" evidence="8">
    <location>
        <begin position="247"/>
        <end position="268"/>
    </location>
</feature>
<comment type="caution">
    <text evidence="11">The sequence shown here is derived from an EMBL/GenBank/DDBJ whole genome shotgun (WGS) entry which is preliminary data.</text>
</comment>
<evidence type="ECO:0000256" key="5">
    <source>
        <dbReference type="ARBA" id="ARBA00022840"/>
    </source>
</evidence>
<dbReference type="FunFam" id="3.40.50.300:FF:000287">
    <property type="entry name" value="Multidrug ABC transporter ATP-binding protein"/>
    <property type="match status" value="1"/>
</dbReference>
<evidence type="ECO:0000256" key="4">
    <source>
        <dbReference type="ARBA" id="ARBA00022741"/>
    </source>
</evidence>
<dbReference type="GO" id="GO:0016887">
    <property type="term" value="F:ATP hydrolysis activity"/>
    <property type="evidence" value="ECO:0007669"/>
    <property type="project" value="InterPro"/>
</dbReference>
<dbReference type="PROSITE" id="PS00211">
    <property type="entry name" value="ABC_TRANSPORTER_1"/>
    <property type="match status" value="1"/>
</dbReference>
<dbReference type="Proteomes" id="UP000239425">
    <property type="component" value="Unassembled WGS sequence"/>
</dbReference>
<keyword evidence="5 11" id="KW-0067">ATP-binding</keyword>
<evidence type="ECO:0000256" key="2">
    <source>
        <dbReference type="ARBA" id="ARBA00022448"/>
    </source>
</evidence>
<evidence type="ECO:0000313" key="12">
    <source>
        <dbReference type="Proteomes" id="UP000239425"/>
    </source>
</evidence>
<keyword evidence="7 8" id="KW-0472">Membrane</keyword>
<dbReference type="GO" id="GO:0005886">
    <property type="term" value="C:plasma membrane"/>
    <property type="evidence" value="ECO:0007669"/>
    <property type="project" value="UniProtKB-SubCell"/>
</dbReference>
<feature type="transmembrane region" description="Helical" evidence="8">
    <location>
        <begin position="138"/>
        <end position="158"/>
    </location>
</feature>
<evidence type="ECO:0000256" key="8">
    <source>
        <dbReference type="SAM" id="Phobius"/>
    </source>
</evidence>
<dbReference type="PANTHER" id="PTHR43394:SF1">
    <property type="entry name" value="ATP-BINDING CASSETTE SUB-FAMILY B MEMBER 10, MITOCHONDRIAL"/>
    <property type="match status" value="1"/>
</dbReference>
<dbReference type="OrthoDB" id="5288404at2"/>
<evidence type="ECO:0000259" key="9">
    <source>
        <dbReference type="PROSITE" id="PS50893"/>
    </source>
</evidence>
<dbReference type="Gene3D" id="3.40.50.300">
    <property type="entry name" value="P-loop containing nucleotide triphosphate hydrolases"/>
    <property type="match status" value="1"/>
</dbReference>
<keyword evidence="6 8" id="KW-1133">Transmembrane helix</keyword>
<dbReference type="InterPro" id="IPR003439">
    <property type="entry name" value="ABC_transporter-like_ATP-bd"/>
</dbReference>
<comment type="subcellular location">
    <subcellularLocation>
        <location evidence="1">Cell membrane</location>
        <topology evidence="1">Multi-pass membrane protein</topology>
    </subcellularLocation>
</comment>
<evidence type="ECO:0000256" key="3">
    <source>
        <dbReference type="ARBA" id="ARBA00022692"/>
    </source>
</evidence>
<sequence length="588" mass="67152">MSDKKISMFFYEITLPFWKQIMVLSFLSLAWAAIITLQPALVKSIIDVVTGPAGVPFSKKLTKLMVCYLLLGLGFCWINFYYDTMIAQFFPAQREYITLKLMRRMMRKPLQFYQKHFSGNLTNKINDIVTFAPNIIEILIDNFLTCFFTLVFAMYSIANVHPHFAWALLAWLSIFLGGSLTFLFSKSYLAHRAAESRSRVTGKIVDVFSNITSVQLFFRHALELKRIRRQTQVAVQKEKERDYFFRMLHSFQSLSFAFFEVLCFLWLWQGVQSRTISAGEFVLVLTLNVQILDQFWTLGAEIREFWEKLGSLKQALSVVYCETQILELSSSHPDLLVSEGQITLQNVDFSYDRQANDLLFANFNLHIPGGQKVGIVGFSGSGKSTFINLLLRIHDVQKGQVCIDNQNIQNVTLSSLRQAISVIPQECILFNQSILDNILYGRPEATFEEVQEAAKKSQIHDIIQALPQGYDTMVGERGNRLSGGQRQRIAIARAILKNAPILILDEPTSSLDGITEAELQRAFSEVMYGKTVLFIAHRLNTLLNMERLLVFSAGKVIQDGTHDSLILQNNGMYRKLWSLQMRGLKEES</sequence>
<proteinExistence type="predicted"/>
<dbReference type="PROSITE" id="PS50929">
    <property type="entry name" value="ABC_TM1F"/>
    <property type="match status" value="1"/>
</dbReference>
<accession>A0A2S5R836</accession>
<reference evidence="11 12" key="1">
    <citation type="submission" date="2017-11" db="EMBL/GenBank/DDBJ databases">
        <title>Comparative genomic analysis of Holospora spp., intranuclear symbionts of paramecia.</title>
        <authorList>
            <person name="Garushyants S.K."/>
            <person name="Beliavskaya A."/>
            <person name="Malko D.B."/>
            <person name="Logacheva M.D."/>
            <person name="Rautian M.S."/>
            <person name="Gelfand M.S."/>
        </authorList>
    </citation>
    <scope>NUCLEOTIDE SEQUENCE [LARGE SCALE GENOMIC DNA]</scope>
    <source>
        <strain evidence="12">02AZ16</strain>
    </source>
</reference>
<dbReference type="InterPro" id="IPR027417">
    <property type="entry name" value="P-loop_NTPase"/>
</dbReference>
<dbReference type="Pfam" id="PF00664">
    <property type="entry name" value="ABC_membrane"/>
    <property type="match status" value="1"/>
</dbReference>
<dbReference type="Gene3D" id="1.20.1560.10">
    <property type="entry name" value="ABC transporter type 1, transmembrane domain"/>
    <property type="match status" value="1"/>
</dbReference>
<feature type="domain" description="ABC transporter" evidence="9">
    <location>
        <begin position="342"/>
        <end position="578"/>
    </location>
</feature>
<dbReference type="InterPro" id="IPR036640">
    <property type="entry name" value="ABC1_TM_sf"/>
</dbReference>
<evidence type="ECO:0000259" key="10">
    <source>
        <dbReference type="PROSITE" id="PS50929"/>
    </source>
</evidence>
<organism evidence="11 12">
    <name type="scientific">Holospora curviuscula</name>
    <dbReference type="NCBI Taxonomy" id="1082868"/>
    <lineage>
        <taxon>Bacteria</taxon>
        <taxon>Pseudomonadati</taxon>
        <taxon>Pseudomonadota</taxon>
        <taxon>Alphaproteobacteria</taxon>
        <taxon>Holosporales</taxon>
        <taxon>Holosporaceae</taxon>
        <taxon>Holospora</taxon>
    </lineage>
</organism>
<feature type="transmembrane region" description="Helical" evidence="8">
    <location>
        <begin position="164"/>
        <end position="184"/>
    </location>
</feature>
<evidence type="ECO:0000256" key="1">
    <source>
        <dbReference type="ARBA" id="ARBA00004651"/>
    </source>
</evidence>
<dbReference type="SUPFAM" id="SSF90123">
    <property type="entry name" value="ABC transporter transmembrane region"/>
    <property type="match status" value="1"/>
</dbReference>
<dbReference type="InterPro" id="IPR003593">
    <property type="entry name" value="AAA+_ATPase"/>
</dbReference>
<feature type="domain" description="ABC transmembrane type-1" evidence="10">
    <location>
        <begin position="26"/>
        <end position="305"/>
    </location>
</feature>
<feature type="transmembrane region" description="Helical" evidence="8">
    <location>
        <begin position="61"/>
        <end position="82"/>
    </location>
</feature>
<name>A0A2S5R836_9PROT</name>